<feature type="transmembrane region" description="Helical" evidence="1">
    <location>
        <begin position="32"/>
        <end position="57"/>
    </location>
</feature>
<dbReference type="Proteomes" id="UP000190667">
    <property type="component" value="Unassembled WGS sequence"/>
</dbReference>
<dbReference type="EMBL" id="MRUL01000003">
    <property type="protein sequence ID" value="OON40781.1"/>
    <property type="molecule type" value="Genomic_DNA"/>
</dbReference>
<dbReference type="AlphaFoldDB" id="A0A1S8YNP4"/>
<gene>
    <name evidence="2" type="ORF">BTJ39_06795</name>
</gene>
<keyword evidence="1" id="KW-0812">Transmembrane</keyword>
<accession>A0A1S8YNP4</accession>
<dbReference type="RefSeq" id="WP_078001919.1">
    <property type="nucleotide sequence ID" value="NZ_MRUL01000003.1"/>
</dbReference>
<dbReference type="STRING" id="1926881.BTJ39_06795"/>
<comment type="caution">
    <text evidence="2">The sequence shown here is derived from an EMBL/GenBank/DDBJ whole genome shotgun (WGS) entry which is preliminary data.</text>
</comment>
<proteinExistence type="predicted"/>
<organism evidence="2 3">
    <name type="scientific">Izhakiella australiensis</name>
    <dbReference type="NCBI Taxonomy" id="1926881"/>
    <lineage>
        <taxon>Bacteria</taxon>
        <taxon>Pseudomonadati</taxon>
        <taxon>Pseudomonadota</taxon>
        <taxon>Gammaproteobacteria</taxon>
        <taxon>Enterobacterales</taxon>
        <taxon>Erwiniaceae</taxon>
        <taxon>Izhakiella</taxon>
    </lineage>
</organism>
<sequence length="61" mass="6952">MKTILDVIGFLLAVSAYDWMRTNVPAKRRAAWIAAAVTLFAWICVRAVGEALFEVLIQWVW</sequence>
<evidence type="ECO:0000313" key="3">
    <source>
        <dbReference type="Proteomes" id="UP000190667"/>
    </source>
</evidence>
<keyword evidence="1" id="KW-0472">Membrane</keyword>
<evidence type="ECO:0000313" key="2">
    <source>
        <dbReference type="EMBL" id="OON40781.1"/>
    </source>
</evidence>
<keyword evidence="3" id="KW-1185">Reference proteome</keyword>
<protein>
    <submittedName>
        <fullName evidence="2">Uncharacterized protein</fullName>
    </submittedName>
</protein>
<keyword evidence="1" id="KW-1133">Transmembrane helix</keyword>
<reference evidence="2 3" key="1">
    <citation type="submission" date="2016-12" db="EMBL/GenBank/DDBJ databases">
        <title>Izhakiella australiana sp. nov. of genus Izhakiella isolated from Australian desert.</title>
        <authorList>
            <person name="Ji M."/>
        </authorList>
    </citation>
    <scope>NUCLEOTIDE SEQUENCE [LARGE SCALE GENOMIC DNA]</scope>
    <source>
        <strain evidence="2 3">D4N98</strain>
    </source>
</reference>
<name>A0A1S8YNP4_9GAMM</name>
<evidence type="ECO:0000256" key="1">
    <source>
        <dbReference type="SAM" id="Phobius"/>
    </source>
</evidence>